<organism evidence="8 9">
    <name type="scientific">Streptomyces neyagawaensis</name>
    <dbReference type="NCBI Taxonomy" id="42238"/>
    <lineage>
        <taxon>Bacteria</taxon>
        <taxon>Bacillati</taxon>
        <taxon>Actinomycetota</taxon>
        <taxon>Actinomycetes</taxon>
        <taxon>Kitasatosporales</taxon>
        <taxon>Streptomycetaceae</taxon>
        <taxon>Streptomyces</taxon>
    </lineage>
</organism>
<dbReference type="SUPFAM" id="SSF46689">
    <property type="entry name" value="Homeodomain-like"/>
    <property type="match status" value="1"/>
</dbReference>
<evidence type="ECO:0000313" key="8">
    <source>
        <dbReference type="EMBL" id="MEU6802624.1"/>
    </source>
</evidence>
<gene>
    <name evidence="8" type="ORF">ABZ931_16655</name>
</gene>
<dbReference type="InterPro" id="IPR001647">
    <property type="entry name" value="HTH_TetR"/>
</dbReference>
<dbReference type="Proteomes" id="UP001551189">
    <property type="component" value="Unassembled WGS sequence"/>
</dbReference>
<protein>
    <submittedName>
        <fullName evidence="8">TetR/AcrR family transcriptional regulator</fullName>
    </submittedName>
</protein>
<name>A0ABV3B0V6_9ACTN</name>
<dbReference type="PANTHER" id="PTHR30055:SF151">
    <property type="entry name" value="TRANSCRIPTIONAL REGULATORY PROTEIN"/>
    <property type="match status" value="1"/>
</dbReference>
<evidence type="ECO:0000256" key="3">
    <source>
        <dbReference type="ARBA" id="ARBA00023125"/>
    </source>
</evidence>
<dbReference type="InterPro" id="IPR050109">
    <property type="entry name" value="HTH-type_TetR-like_transc_reg"/>
</dbReference>
<evidence type="ECO:0000256" key="2">
    <source>
        <dbReference type="ARBA" id="ARBA00023015"/>
    </source>
</evidence>
<dbReference type="PROSITE" id="PS01081">
    <property type="entry name" value="HTH_TETR_1"/>
    <property type="match status" value="1"/>
</dbReference>
<keyword evidence="9" id="KW-1185">Reference proteome</keyword>
<keyword evidence="3 5" id="KW-0238">DNA-binding</keyword>
<feature type="DNA-binding region" description="H-T-H motif" evidence="5">
    <location>
        <begin position="54"/>
        <end position="73"/>
    </location>
</feature>
<dbReference type="InterPro" id="IPR023772">
    <property type="entry name" value="DNA-bd_HTH_TetR-type_CS"/>
</dbReference>
<dbReference type="InterPro" id="IPR036271">
    <property type="entry name" value="Tet_transcr_reg_TetR-rel_C_sf"/>
</dbReference>
<sequence>MAASEVQPVPGSPAWWSSRALTLTHQRGRPQTDVGTIVDTALKLIDDVGIQALTLRTLAETLGSGTATLYRRFDSKDELLTLVAERILSEVRVTPEELESLPWREAVAVAANALRDTLRRHPHAIPLLAAQVPVGPNGLRAREWLGGLLLGHGFSVPLTARAFTAIGHYVIGFAIQHYSPGSPSPEDQRQLRDHYHSLDPAAYPATTAAADELTSVSPHEEFRFGLDLLLDGLEQASRERPDRFKPGRIPRHCIESDPSA</sequence>
<dbReference type="PRINTS" id="PR00400">
    <property type="entry name" value="TETREPRESSOR"/>
</dbReference>
<dbReference type="PRINTS" id="PR00455">
    <property type="entry name" value="HTHTETR"/>
</dbReference>
<dbReference type="InterPro" id="IPR004111">
    <property type="entry name" value="Repressor_TetR_C"/>
</dbReference>
<feature type="region of interest" description="Disordered" evidence="6">
    <location>
        <begin position="237"/>
        <end position="260"/>
    </location>
</feature>
<accession>A0ABV3B0V6</accession>
<dbReference type="SUPFAM" id="SSF48498">
    <property type="entry name" value="Tetracyclin repressor-like, C-terminal domain"/>
    <property type="match status" value="1"/>
</dbReference>
<dbReference type="PANTHER" id="PTHR30055">
    <property type="entry name" value="HTH-TYPE TRANSCRIPTIONAL REGULATOR RUTR"/>
    <property type="match status" value="1"/>
</dbReference>
<comment type="caution">
    <text evidence="8">The sequence shown here is derived from an EMBL/GenBank/DDBJ whole genome shotgun (WGS) entry which is preliminary data.</text>
</comment>
<evidence type="ECO:0000256" key="5">
    <source>
        <dbReference type="PROSITE-ProRule" id="PRU00335"/>
    </source>
</evidence>
<dbReference type="RefSeq" id="WP_359696152.1">
    <property type="nucleotide sequence ID" value="NZ_JBEYXT010000065.1"/>
</dbReference>
<feature type="domain" description="HTH tetR-type" evidence="7">
    <location>
        <begin position="31"/>
        <end position="91"/>
    </location>
</feature>
<evidence type="ECO:0000256" key="4">
    <source>
        <dbReference type="ARBA" id="ARBA00023163"/>
    </source>
</evidence>
<dbReference type="Pfam" id="PF02909">
    <property type="entry name" value="TetR_C_1"/>
    <property type="match status" value="1"/>
</dbReference>
<dbReference type="InterPro" id="IPR003012">
    <property type="entry name" value="Tet_transcr_reg_TetR"/>
</dbReference>
<evidence type="ECO:0000313" key="9">
    <source>
        <dbReference type="Proteomes" id="UP001551189"/>
    </source>
</evidence>
<reference evidence="8 9" key="1">
    <citation type="submission" date="2024-06" db="EMBL/GenBank/DDBJ databases">
        <title>The Natural Products Discovery Center: Release of the First 8490 Sequenced Strains for Exploring Actinobacteria Biosynthetic Diversity.</title>
        <authorList>
            <person name="Kalkreuter E."/>
            <person name="Kautsar S.A."/>
            <person name="Yang D."/>
            <person name="Bader C.D."/>
            <person name="Teijaro C.N."/>
            <person name="Fluegel L."/>
            <person name="Davis C.M."/>
            <person name="Simpson J.R."/>
            <person name="Lauterbach L."/>
            <person name="Steele A.D."/>
            <person name="Gui C."/>
            <person name="Meng S."/>
            <person name="Li G."/>
            <person name="Viehrig K."/>
            <person name="Ye F."/>
            <person name="Su P."/>
            <person name="Kiefer A.F."/>
            <person name="Nichols A."/>
            <person name="Cepeda A.J."/>
            <person name="Yan W."/>
            <person name="Fan B."/>
            <person name="Jiang Y."/>
            <person name="Adhikari A."/>
            <person name="Zheng C.-J."/>
            <person name="Schuster L."/>
            <person name="Cowan T.M."/>
            <person name="Smanski M.J."/>
            <person name="Chevrette M.G."/>
            <person name="De Carvalho L.P.S."/>
            <person name="Shen B."/>
        </authorList>
    </citation>
    <scope>NUCLEOTIDE SEQUENCE [LARGE SCALE GENOMIC DNA]</scope>
    <source>
        <strain evidence="8 9">NPDC046851</strain>
    </source>
</reference>
<evidence type="ECO:0000256" key="1">
    <source>
        <dbReference type="ARBA" id="ARBA00022491"/>
    </source>
</evidence>
<evidence type="ECO:0000259" key="7">
    <source>
        <dbReference type="PROSITE" id="PS50977"/>
    </source>
</evidence>
<dbReference type="Gene3D" id="1.10.10.60">
    <property type="entry name" value="Homeodomain-like"/>
    <property type="match status" value="1"/>
</dbReference>
<dbReference type="Pfam" id="PF00440">
    <property type="entry name" value="TetR_N"/>
    <property type="match status" value="1"/>
</dbReference>
<dbReference type="EMBL" id="JBEYXT010000065">
    <property type="protein sequence ID" value="MEU6802624.1"/>
    <property type="molecule type" value="Genomic_DNA"/>
</dbReference>
<dbReference type="Gene3D" id="1.10.357.10">
    <property type="entry name" value="Tetracycline Repressor, domain 2"/>
    <property type="match status" value="1"/>
</dbReference>
<dbReference type="PROSITE" id="PS50977">
    <property type="entry name" value="HTH_TETR_2"/>
    <property type="match status" value="1"/>
</dbReference>
<evidence type="ECO:0000256" key="6">
    <source>
        <dbReference type="SAM" id="MobiDB-lite"/>
    </source>
</evidence>
<proteinExistence type="predicted"/>
<dbReference type="InterPro" id="IPR009057">
    <property type="entry name" value="Homeodomain-like_sf"/>
</dbReference>
<keyword evidence="2" id="KW-0805">Transcription regulation</keyword>
<keyword evidence="1" id="KW-0678">Repressor</keyword>
<keyword evidence="4" id="KW-0804">Transcription</keyword>